<keyword evidence="1" id="KW-0234">DNA repair</keyword>
<evidence type="ECO:0000259" key="3">
    <source>
        <dbReference type="Pfam" id="PF05970"/>
    </source>
</evidence>
<keyword evidence="1" id="KW-0378">Hydrolase</keyword>
<dbReference type="GO" id="GO:0005524">
    <property type="term" value="F:ATP binding"/>
    <property type="evidence" value="ECO:0007669"/>
    <property type="project" value="UniProtKB-KW"/>
</dbReference>
<protein>
    <recommendedName>
        <fullName evidence="1">ATP-dependent DNA helicase</fullName>
        <ecNumber evidence="1">5.6.2.3</ecNumber>
    </recommendedName>
</protein>
<keyword evidence="1" id="KW-0233">DNA recombination</keyword>
<dbReference type="GO" id="GO:0043139">
    <property type="term" value="F:5'-3' DNA helicase activity"/>
    <property type="evidence" value="ECO:0007669"/>
    <property type="project" value="UniProtKB-EC"/>
</dbReference>
<keyword evidence="1" id="KW-0227">DNA damage</keyword>
<sequence length="1483" mass="169387">NDQAVTENVYLIPHSSKPVNEYFNPKLLTGLYPTLFCYGRGAPEDQSRPIEIKFKEHIRYLLSYNDRRFETNHSFIFVVFNLLQRRDACFHAQLIATKPYFQASANEIQSINSKDIEMALDNNTKRTYSTEANSALNKLLQHIKTVGGRVMGSAYSRTALRTRIHALIFNQGLPSIFLTINPADIHSPVALYFAGVQLNLDQIKDEQLMDTYRRAEIVASHPVATAKFFHVLISNILETMIMGGVLGPIKAYFGTVESQGRGSLHLHLLIWLDHDMKPADMKEKIQDATFRNKLIAYLEDIIKEDLDNFKEKQVIESSDERLSSENNIYAALRTIDLIGGAKNTHPSPLFSTPTKQHLLSQSIPSRSPSIPYRSPVPSSPLAQVPTHGQSASDRNVSSNQSKLPPACLPTPNPSSPNFRSKFCAHVSLVAESSNTHRHCDTCFKYYKDGKRICRSTMPRKKVPVSTIDPETGVISMKRSDPWMNNFNEYIISACRSNMDIKFIWTGNDTKALVYYITDYVTKMSLSFHDTFSLVQKSITSLQNPNNQLDTENVIEKSRKLVLRCYNALASQQELSGVQVASYLMNWDDHYTTHKFQGLYLIQTERFLQSELNEMRAKQNLQSTSQEAIDDDDVFDNEATNDENNDEEHFQVQPTEDKNNFILVNTRIDYQYRSDHLKDTCLYDFVSTFYKKKINETDLRHLSKSSTTEKRQDNQRGRPSNERFPFQNEHPQTTTHLLMKYSEVHVPVLYGPQIPRQDRDDTRERYNRALLTLFVPWRNVNDLCDIDQTWEDAFESRKFLISAHSWKIIENIQLLHECKKDRDEHLLKVIAEAQVDNDSIEPTFVPSNQGVDGEYEVDDIDDLIQLIGSVDEFTAAAINATKRSTENVYIRETVKAVEKVGRFNHKNQPDQHVSNTGIDRQIVPFIPATSNLIKLNSKWQDQLKIEKERIRRSLISGKDNNDDDILNFDDVTNAVITVINPYNNQTNFQKNTSIPPVLVVKNNYSTQSRIIDEFTLNKEQKAAFLIITSHLDGDSRCRTGDNNGQLIMCVPGCGGTGKSQLIRALTKYFLAAKRMQMMRKLAPTGIAAAEIDGMTIHSFLGEQRNPRKPRTIKPGDSKLENEWRPVEYLLIDEMSMVGLTLLGKLNRIICSAKHVDPQVPFGGVNVIFFGDYLQYRPVYDSPLHTDFSSSKKKQGKIPSEKEIQQRVSRFLILQMNCVVKLTQQMRTEDLRYLQLLDRLRHGQCNYDDYELLQTRVVGQPTIQSLHDSPWNKAHFLVFRNEVRTQINNKAAIHNATQMGHSLMECVAQDTCKGKAIEDPILRKKLLELSDSKTEHLPGLLPFVPGLINGINGIFRQLVYHEDSVTTENVSEMFPNNTQYIRRPIYALIEIVKSKIECKLQDLQPKLIPIPLIEQTFQVDVADLIPKDKKPKSNQKTILSIKRSALPLVPAYCITTHKSQGQTLSKVVIDLKLPNETDDIAAVYV</sequence>
<keyword evidence="6" id="KW-1185">Reference proteome</keyword>
<dbReference type="GO" id="GO:0000723">
    <property type="term" value="P:telomere maintenance"/>
    <property type="evidence" value="ECO:0007669"/>
    <property type="project" value="InterPro"/>
</dbReference>
<dbReference type="Pfam" id="PF05970">
    <property type="entry name" value="PIF1"/>
    <property type="match status" value="1"/>
</dbReference>
<dbReference type="EMBL" id="CAJNOR010008618">
    <property type="protein sequence ID" value="CAF1635418.1"/>
    <property type="molecule type" value="Genomic_DNA"/>
</dbReference>
<feature type="region of interest" description="Disordered" evidence="2">
    <location>
        <begin position="346"/>
        <end position="410"/>
    </location>
</feature>
<dbReference type="InterPro" id="IPR018247">
    <property type="entry name" value="EF_Hand_1_Ca_BS"/>
</dbReference>
<reference evidence="5" key="1">
    <citation type="submission" date="2021-02" db="EMBL/GenBank/DDBJ databases">
        <authorList>
            <person name="Nowell W R."/>
        </authorList>
    </citation>
    <scope>NUCLEOTIDE SEQUENCE</scope>
</reference>
<feature type="compositionally biased region" description="Acidic residues" evidence="2">
    <location>
        <begin position="627"/>
        <end position="645"/>
    </location>
</feature>
<feature type="region of interest" description="Disordered" evidence="2">
    <location>
        <begin position="700"/>
        <end position="728"/>
    </location>
</feature>
<dbReference type="InterPro" id="IPR010285">
    <property type="entry name" value="DNA_helicase_pif1-like_DEAD"/>
</dbReference>
<dbReference type="PANTHER" id="PTHR47642:SF5">
    <property type="entry name" value="ATP-DEPENDENT DNA HELICASE"/>
    <property type="match status" value="1"/>
</dbReference>
<comment type="caution">
    <text evidence="5">The sequence shown here is derived from an EMBL/GenBank/DDBJ whole genome shotgun (WGS) entry which is preliminary data.</text>
</comment>
<evidence type="ECO:0000313" key="5">
    <source>
        <dbReference type="EMBL" id="CAF1635418.1"/>
    </source>
</evidence>
<dbReference type="Pfam" id="PF14214">
    <property type="entry name" value="Helitron_like_N"/>
    <property type="match status" value="1"/>
</dbReference>
<accession>A0A816DA09</accession>
<dbReference type="GO" id="GO:0006310">
    <property type="term" value="P:DNA recombination"/>
    <property type="evidence" value="ECO:0007669"/>
    <property type="project" value="UniProtKB-KW"/>
</dbReference>
<evidence type="ECO:0000313" key="6">
    <source>
        <dbReference type="Proteomes" id="UP000663828"/>
    </source>
</evidence>
<dbReference type="PROSITE" id="PS00018">
    <property type="entry name" value="EF_HAND_1"/>
    <property type="match status" value="1"/>
</dbReference>
<feature type="compositionally biased region" description="Basic and acidic residues" evidence="2">
    <location>
        <begin position="700"/>
        <end position="720"/>
    </location>
</feature>
<feature type="compositionally biased region" description="Polar residues" evidence="2">
    <location>
        <begin position="346"/>
        <end position="359"/>
    </location>
</feature>
<evidence type="ECO:0000256" key="1">
    <source>
        <dbReference type="RuleBase" id="RU363044"/>
    </source>
</evidence>
<dbReference type="SUPFAM" id="SSF52540">
    <property type="entry name" value="P-loop containing nucleoside triphosphate hydrolases"/>
    <property type="match status" value="2"/>
</dbReference>
<feature type="domain" description="Helitron helicase-like" evidence="4">
    <location>
        <begin position="57"/>
        <end position="270"/>
    </location>
</feature>
<dbReference type="GO" id="GO:0016787">
    <property type="term" value="F:hydrolase activity"/>
    <property type="evidence" value="ECO:0007669"/>
    <property type="project" value="UniProtKB-KW"/>
</dbReference>
<dbReference type="Gene3D" id="3.40.50.300">
    <property type="entry name" value="P-loop containing nucleotide triphosphate hydrolases"/>
    <property type="match status" value="1"/>
</dbReference>
<dbReference type="PANTHER" id="PTHR47642">
    <property type="entry name" value="ATP-DEPENDENT DNA HELICASE"/>
    <property type="match status" value="1"/>
</dbReference>
<proteinExistence type="inferred from homology"/>
<organism evidence="5 6">
    <name type="scientific">Adineta ricciae</name>
    <name type="common">Rotifer</name>
    <dbReference type="NCBI Taxonomy" id="249248"/>
    <lineage>
        <taxon>Eukaryota</taxon>
        <taxon>Metazoa</taxon>
        <taxon>Spiralia</taxon>
        <taxon>Gnathifera</taxon>
        <taxon>Rotifera</taxon>
        <taxon>Eurotatoria</taxon>
        <taxon>Bdelloidea</taxon>
        <taxon>Adinetida</taxon>
        <taxon>Adinetidae</taxon>
        <taxon>Adineta</taxon>
    </lineage>
</organism>
<dbReference type="EC" id="5.6.2.3" evidence="1"/>
<gene>
    <name evidence="5" type="ORF">XAT740_LOCUS52381</name>
</gene>
<feature type="region of interest" description="Disordered" evidence="2">
    <location>
        <begin position="617"/>
        <end position="651"/>
    </location>
</feature>
<evidence type="ECO:0000259" key="4">
    <source>
        <dbReference type="Pfam" id="PF14214"/>
    </source>
</evidence>
<dbReference type="InterPro" id="IPR025476">
    <property type="entry name" value="Helitron_helicase-like"/>
</dbReference>
<keyword evidence="1" id="KW-0547">Nucleotide-binding</keyword>
<evidence type="ECO:0000256" key="2">
    <source>
        <dbReference type="SAM" id="MobiDB-lite"/>
    </source>
</evidence>
<feature type="domain" description="DNA helicase Pif1-like DEAD-box helicase" evidence="3">
    <location>
        <begin position="1015"/>
        <end position="1245"/>
    </location>
</feature>
<name>A0A816DA09_ADIRI</name>
<keyword evidence="1" id="KW-0067">ATP-binding</keyword>
<dbReference type="InterPro" id="IPR027417">
    <property type="entry name" value="P-loop_NTPase"/>
</dbReference>
<comment type="catalytic activity">
    <reaction evidence="1">
        <text>ATP + H2O = ADP + phosphate + H(+)</text>
        <dbReference type="Rhea" id="RHEA:13065"/>
        <dbReference type="ChEBI" id="CHEBI:15377"/>
        <dbReference type="ChEBI" id="CHEBI:15378"/>
        <dbReference type="ChEBI" id="CHEBI:30616"/>
        <dbReference type="ChEBI" id="CHEBI:43474"/>
        <dbReference type="ChEBI" id="CHEBI:456216"/>
        <dbReference type="EC" id="5.6.2.3"/>
    </reaction>
</comment>
<feature type="compositionally biased region" description="Polar residues" evidence="2">
    <location>
        <begin position="386"/>
        <end position="402"/>
    </location>
</feature>
<feature type="non-terminal residue" evidence="5">
    <location>
        <position position="1"/>
    </location>
</feature>
<comment type="similarity">
    <text evidence="1">Belongs to the helicase family.</text>
</comment>
<feature type="compositionally biased region" description="Low complexity" evidence="2">
    <location>
        <begin position="360"/>
        <end position="380"/>
    </location>
</feature>
<dbReference type="InterPro" id="IPR051055">
    <property type="entry name" value="PIF1_helicase"/>
</dbReference>
<dbReference type="GO" id="GO:0006281">
    <property type="term" value="P:DNA repair"/>
    <property type="evidence" value="ECO:0007669"/>
    <property type="project" value="UniProtKB-KW"/>
</dbReference>
<feature type="non-terminal residue" evidence="5">
    <location>
        <position position="1483"/>
    </location>
</feature>
<comment type="cofactor">
    <cofactor evidence="1">
        <name>Mg(2+)</name>
        <dbReference type="ChEBI" id="CHEBI:18420"/>
    </cofactor>
</comment>
<keyword evidence="1" id="KW-0347">Helicase</keyword>
<dbReference type="Proteomes" id="UP000663828">
    <property type="component" value="Unassembled WGS sequence"/>
</dbReference>